<evidence type="ECO:0000313" key="2">
    <source>
        <dbReference type="Proteomes" id="UP001589836"/>
    </source>
</evidence>
<protein>
    <submittedName>
        <fullName evidence="1">YwgA family protein</fullName>
    </submittedName>
</protein>
<dbReference type="RefSeq" id="WP_377350138.1">
    <property type="nucleotide sequence ID" value="NZ_JBHLTP010000013.1"/>
</dbReference>
<name>A0ABV6LS03_9BACI</name>
<comment type="caution">
    <text evidence="1">The sequence shown here is derived from an EMBL/GenBank/DDBJ whole genome shotgun (WGS) entry which is preliminary data.</text>
</comment>
<keyword evidence="2" id="KW-1185">Reference proteome</keyword>
<reference evidence="1 2" key="1">
    <citation type="submission" date="2024-09" db="EMBL/GenBank/DDBJ databases">
        <authorList>
            <person name="Sun Q."/>
            <person name="Mori K."/>
        </authorList>
    </citation>
    <scope>NUCLEOTIDE SEQUENCE [LARGE SCALE GENOMIC DNA]</scope>
    <source>
        <strain evidence="1 2">NCAIM B.02529</strain>
    </source>
</reference>
<gene>
    <name evidence="1" type="ORF">ACFFGV_16530</name>
</gene>
<dbReference type="Proteomes" id="UP001589836">
    <property type="component" value="Unassembled WGS sequence"/>
</dbReference>
<proteinExistence type="predicted"/>
<evidence type="ECO:0000313" key="1">
    <source>
        <dbReference type="EMBL" id="MFC0525189.1"/>
    </source>
</evidence>
<sequence>MLNDHAKLVKFFSQCNEVIGRKRLQKMIYILKKAGFPFEERYQFHFYGPYSEELTLRVEELCNLGFIEEKWEKKSNYYQYRYTLTDGGEEFLTHYQDMKFPVMTRFIDQMNGQSSRFLELVSTMLYFDELTRDEIEEKVQAVKSKQNYTAEELQEAWTFIDGLNQHDA</sequence>
<accession>A0ABV6LS03</accession>
<organism evidence="1 2">
    <name type="scientific">Pontibacillus salicampi</name>
    <dbReference type="NCBI Taxonomy" id="1449801"/>
    <lineage>
        <taxon>Bacteria</taxon>
        <taxon>Bacillati</taxon>
        <taxon>Bacillota</taxon>
        <taxon>Bacilli</taxon>
        <taxon>Bacillales</taxon>
        <taxon>Bacillaceae</taxon>
        <taxon>Pontibacillus</taxon>
    </lineage>
</organism>
<dbReference type="EMBL" id="JBHLTP010000013">
    <property type="protein sequence ID" value="MFC0525189.1"/>
    <property type="molecule type" value="Genomic_DNA"/>
</dbReference>